<protein>
    <submittedName>
        <fullName evidence="1">Uncharacterized protein</fullName>
    </submittedName>
</protein>
<organism evidence="1 2">
    <name type="scientific">Brenneria goodwinii</name>
    <dbReference type="NCBI Taxonomy" id="1109412"/>
    <lineage>
        <taxon>Bacteria</taxon>
        <taxon>Pseudomonadati</taxon>
        <taxon>Pseudomonadota</taxon>
        <taxon>Gammaproteobacteria</taxon>
        <taxon>Enterobacterales</taxon>
        <taxon>Pectobacteriaceae</taxon>
        <taxon>Brenneria</taxon>
    </lineage>
</organism>
<keyword evidence="2" id="KW-1185">Reference proteome</keyword>
<name>A0A0G4JPM7_9GAMM</name>
<dbReference type="AlphaFoldDB" id="A0A0G4JPM7"/>
<dbReference type="EMBL" id="CGIG01000001">
    <property type="protein sequence ID" value="CPR13887.1"/>
    <property type="molecule type" value="Genomic_DNA"/>
</dbReference>
<sequence>MRPINRHQTFAYKLCAKVKRLYPNSLESGNEKNQIAE</sequence>
<evidence type="ECO:0000313" key="1">
    <source>
        <dbReference type="EMBL" id="CPR13887.1"/>
    </source>
</evidence>
<dbReference type="Proteomes" id="UP000044377">
    <property type="component" value="Unassembled WGS sequence"/>
</dbReference>
<gene>
    <name evidence="1" type="ORF">BN1221_00291</name>
</gene>
<reference evidence="2" key="1">
    <citation type="submission" date="2015-01" db="EMBL/GenBank/DDBJ databases">
        <authorList>
            <person name="Paterson Steve"/>
        </authorList>
    </citation>
    <scope>NUCLEOTIDE SEQUENCE [LARGE SCALE GENOMIC DNA]</scope>
    <source>
        <strain evidence="2">OBR1</strain>
    </source>
</reference>
<proteinExistence type="predicted"/>
<accession>A0A0G4JPM7</accession>
<evidence type="ECO:0000313" key="2">
    <source>
        <dbReference type="Proteomes" id="UP000044377"/>
    </source>
</evidence>